<dbReference type="SMART" id="SM00558">
    <property type="entry name" value="JmjC"/>
    <property type="match status" value="1"/>
</dbReference>
<dbReference type="PANTHER" id="PTHR12461">
    <property type="entry name" value="HYPOXIA-INDUCIBLE FACTOR 1 ALPHA INHIBITOR-RELATED"/>
    <property type="match status" value="1"/>
</dbReference>
<sequence>MKLNLEQIPRVKSITKEEFLKKYVTLQKPVVIERLIVDWPAYTKWNLSYINDIAGHKTVPLYDDRPVSSERKFNEAHTSMGMGAYLNLLEQGPTNYRIFLYNLLKEVPRLQEDFRYPEEIGLKFMKKLPFLFFGGSGSKVFMHYDIDLANILHFHFHGEKQCILFPPSETKYLYKLPHSLLSHQGIDYTNPDFKKWPALQHARGYIANLKHGETLYMPEGYWHQMTYLTPGFSMSIRSAPMGVIRFSKACYNIFFMRYLDNFMRKTRGEKWIRYKNNKAVLRTNKRNGYTKEEI</sequence>
<dbReference type="InterPro" id="IPR003347">
    <property type="entry name" value="JmjC_dom"/>
</dbReference>
<feature type="domain" description="JmjC" evidence="1">
    <location>
        <begin position="105"/>
        <end position="255"/>
    </location>
</feature>
<gene>
    <name evidence="2" type="ORF">ATO12_09250</name>
</gene>
<evidence type="ECO:0000259" key="1">
    <source>
        <dbReference type="PROSITE" id="PS51184"/>
    </source>
</evidence>
<dbReference type="AlphaFoldDB" id="A0A023BZ32"/>
<evidence type="ECO:0000313" key="2">
    <source>
        <dbReference type="EMBL" id="EZH74908.1"/>
    </source>
</evidence>
<dbReference type="SUPFAM" id="SSF51197">
    <property type="entry name" value="Clavaminate synthase-like"/>
    <property type="match status" value="1"/>
</dbReference>
<dbReference type="PROSITE" id="PS51184">
    <property type="entry name" value="JMJC"/>
    <property type="match status" value="1"/>
</dbReference>
<dbReference type="Gene3D" id="2.60.120.650">
    <property type="entry name" value="Cupin"/>
    <property type="match status" value="1"/>
</dbReference>
<dbReference type="eggNOG" id="COG2850">
    <property type="taxonomic scope" value="Bacteria"/>
</dbReference>
<comment type="caution">
    <text evidence="2">The sequence shown here is derived from an EMBL/GenBank/DDBJ whole genome shotgun (WGS) entry which is preliminary data.</text>
</comment>
<dbReference type="EMBL" id="AQRA01000002">
    <property type="protein sequence ID" value="EZH74908.1"/>
    <property type="molecule type" value="Genomic_DNA"/>
</dbReference>
<evidence type="ECO:0000313" key="3">
    <source>
        <dbReference type="Proteomes" id="UP000023541"/>
    </source>
</evidence>
<protein>
    <submittedName>
        <fullName evidence="2">Cupin</fullName>
    </submittedName>
</protein>
<organism evidence="2 3">
    <name type="scientific">Aquimarina atlantica</name>
    <dbReference type="NCBI Taxonomy" id="1317122"/>
    <lineage>
        <taxon>Bacteria</taxon>
        <taxon>Pseudomonadati</taxon>
        <taxon>Bacteroidota</taxon>
        <taxon>Flavobacteriia</taxon>
        <taxon>Flavobacteriales</taxon>
        <taxon>Flavobacteriaceae</taxon>
        <taxon>Aquimarina</taxon>
    </lineage>
</organism>
<keyword evidence="3" id="KW-1185">Reference proteome</keyword>
<accession>A0A023BZ32</accession>
<dbReference type="InterPro" id="IPR041667">
    <property type="entry name" value="Cupin_8"/>
</dbReference>
<reference evidence="2 3" key="1">
    <citation type="submission" date="2014-04" db="EMBL/GenBank/DDBJ databases">
        <title>Aquimarina sp. 22II-S11-z7 Genome Sequencing.</title>
        <authorList>
            <person name="Lai Q."/>
        </authorList>
    </citation>
    <scope>NUCLEOTIDE SEQUENCE [LARGE SCALE GENOMIC DNA]</scope>
    <source>
        <strain evidence="2 3">22II-S11-z7</strain>
    </source>
</reference>
<dbReference type="STRING" id="1317122.ATO12_09250"/>
<dbReference type="Proteomes" id="UP000023541">
    <property type="component" value="Unassembled WGS sequence"/>
</dbReference>
<proteinExistence type="predicted"/>
<dbReference type="RefSeq" id="WP_034239812.1">
    <property type="nucleotide sequence ID" value="NZ_AQRA01000002.1"/>
</dbReference>
<dbReference type="OrthoDB" id="2942327at2"/>
<name>A0A023BZ32_9FLAO</name>
<dbReference type="Pfam" id="PF13621">
    <property type="entry name" value="Cupin_8"/>
    <property type="match status" value="1"/>
</dbReference>
<dbReference type="PANTHER" id="PTHR12461:SF105">
    <property type="entry name" value="HYPOXIA-INDUCIBLE FACTOR 1-ALPHA INHIBITOR"/>
    <property type="match status" value="1"/>
</dbReference>